<evidence type="ECO:0000259" key="1">
    <source>
        <dbReference type="PROSITE" id="PS50836"/>
    </source>
</evidence>
<dbReference type="PANTHER" id="PTHR46902:SF1">
    <property type="entry name" value="DOMON DOMAIN-CONTAINING PROTEIN FRRS1L"/>
    <property type="match status" value="1"/>
</dbReference>
<reference evidence="3" key="1">
    <citation type="submission" date="2017-02" db="UniProtKB">
        <authorList>
            <consortium name="WormBaseParasite"/>
        </authorList>
    </citation>
    <scope>IDENTIFICATION</scope>
</reference>
<dbReference type="PANTHER" id="PTHR46902">
    <property type="entry name" value="DOMON DOMAIN-CONTAINING PROTEIN FRRS1L"/>
    <property type="match status" value="1"/>
</dbReference>
<dbReference type="InterPro" id="IPR042789">
    <property type="entry name" value="FRRS1L"/>
</dbReference>
<proteinExistence type="predicted"/>
<evidence type="ECO:0000313" key="3">
    <source>
        <dbReference type="WBParaSite" id="SMUV_0000848001-mRNA-1"/>
    </source>
</evidence>
<feature type="domain" description="DOMON" evidence="1">
    <location>
        <begin position="43"/>
        <end position="173"/>
    </location>
</feature>
<dbReference type="WBParaSite" id="SMUV_0000848001-mRNA-1">
    <property type="protein sequence ID" value="SMUV_0000848001-mRNA-1"/>
    <property type="gene ID" value="SMUV_0000848001"/>
</dbReference>
<dbReference type="GO" id="GO:1900449">
    <property type="term" value="P:regulation of glutamate receptor signaling pathway"/>
    <property type="evidence" value="ECO:0007669"/>
    <property type="project" value="InterPro"/>
</dbReference>
<sequence length="220" mass="24833">MPVYVISNQKLQLSTALSTLSLNECGKSYSCWAFPPNCDDRSCDGIVRWKRIGDSVLFEWQAKDNLGEVSEGRYSSIAISNDEYMGDDTVLECVFSPNGVGRVQMSFNAAYSNLPLPIASNRVLRNKQAVMRDGKMICSANFEISEIAGLPLMEKKRVHDLNRKKYMIQYAKGLADRSTLTKKVHGTNNINEFYPWSTNEAVRFCERCSDSRKIVTEMGQ</sequence>
<name>A0A0N5AUE6_9BILA</name>
<evidence type="ECO:0000313" key="2">
    <source>
        <dbReference type="Proteomes" id="UP000046393"/>
    </source>
</evidence>
<dbReference type="AlphaFoldDB" id="A0A0N5AUE6"/>
<dbReference type="InterPro" id="IPR005018">
    <property type="entry name" value="DOMON_domain"/>
</dbReference>
<protein>
    <submittedName>
        <fullName evidence="3">DOMON domain-containing protein</fullName>
    </submittedName>
</protein>
<dbReference type="GO" id="GO:0099072">
    <property type="term" value="P:regulation of postsynaptic membrane neurotransmitter receptor levels"/>
    <property type="evidence" value="ECO:0007669"/>
    <property type="project" value="TreeGrafter"/>
</dbReference>
<dbReference type="Proteomes" id="UP000046393">
    <property type="component" value="Unplaced"/>
</dbReference>
<dbReference type="STRING" id="451379.A0A0N5AUE6"/>
<accession>A0A0N5AUE6</accession>
<dbReference type="PROSITE" id="PS50836">
    <property type="entry name" value="DOMON"/>
    <property type="match status" value="1"/>
</dbReference>
<keyword evidence="2" id="KW-1185">Reference proteome</keyword>
<organism evidence="2 3">
    <name type="scientific">Syphacia muris</name>
    <dbReference type="NCBI Taxonomy" id="451379"/>
    <lineage>
        <taxon>Eukaryota</taxon>
        <taxon>Metazoa</taxon>
        <taxon>Ecdysozoa</taxon>
        <taxon>Nematoda</taxon>
        <taxon>Chromadorea</taxon>
        <taxon>Rhabditida</taxon>
        <taxon>Spirurina</taxon>
        <taxon>Oxyuridomorpha</taxon>
        <taxon>Oxyuroidea</taxon>
        <taxon>Oxyuridae</taxon>
        <taxon>Syphacia</taxon>
    </lineage>
</organism>